<evidence type="ECO:0000256" key="3">
    <source>
        <dbReference type="ARBA" id="ARBA00010063"/>
    </source>
</evidence>
<keyword evidence="8 9" id="KW-0472">Membrane</keyword>
<evidence type="ECO:0000256" key="7">
    <source>
        <dbReference type="ARBA" id="ARBA00022989"/>
    </source>
</evidence>
<dbReference type="PANTHER" id="PTHR28675:SF2">
    <property type="entry name" value="MELANOCORTIN-2 RECEPTOR ACCESSORY PROTEIN"/>
    <property type="match status" value="1"/>
</dbReference>
<keyword evidence="6" id="KW-0256">Endoplasmic reticulum</keyword>
<dbReference type="STRING" id="43700.ENSMALP00000024944"/>
<keyword evidence="4" id="KW-1003">Cell membrane</keyword>
<dbReference type="GO" id="GO:0005886">
    <property type="term" value="C:plasma membrane"/>
    <property type="evidence" value="ECO:0007669"/>
    <property type="project" value="UniProtKB-SubCell"/>
</dbReference>
<dbReference type="AlphaFoldDB" id="A0A3Q3JXF1"/>
<dbReference type="GO" id="GO:0030545">
    <property type="term" value="F:signaling receptor regulator activity"/>
    <property type="evidence" value="ECO:0007669"/>
    <property type="project" value="TreeGrafter"/>
</dbReference>
<feature type="transmembrane region" description="Helical" evidence="9">
    <location>
        <begin position="38"/>
        <end position="60"/>
    </location>
</feature>
<dbReference type="InterPro" id="IPR028111">
    <property type="entry name" value="MRAP"/>
</dbReference>
<evidence type="ECO:0000256" key="5">
    <source>
        <dbReference type="ARBA" id="ARBA00022692"/>
    </source>
</evidence>
<keyword evidence="11" id="KW-1185">Reference proteome</keyword>
<dbReference type="GO" id="GO:0072659">
    <property type="term" value="P:protein localization to plasma membrane"/>
    <property type="evidence" value="ECO:0007669"/>
    <property type="project" value="TreeGrafter"/>
</dbReference>
<dbReference type="PANTHER" id="PTHR28675">
    <property type="entry name" value="MELANOCORTIN-2 RECEPTOR ACCESSORY PROTEIN 2"/>
    <property type="match status" value="1"/>
</dbReference>
<evidence type="ECO:0000256" key="1">
    <source>
        <dbReference type="ARBA" id="ARBA00004162"/>
    </source>
</evidence>
<dbReference type="GO" id="GO:0070996">
    <property type="term" value="F:type 1 melanocortin receptor binding"/>
    <property type="evidence" value="ECO:0007669"/>
    <property type="project" value="TreeGrafter"/>
</dbReference>
<dbReference type="GO" id="GO:0031781">
    <property type="term" value="F:type 3 melanocortin receptor binding"/>
    <property type="evidence" value="ECO:0007669"/>
    <property type="project" value="TreeGrafter"/>
</dbReference>
<evidence type="ECO:0000256" key="9">
    <source>
        <dbReference type="SAM" id="Phobius"/>
    </source>
</evidence>
<protein>
    <recommendedName>
        <fullName evidence="12">Melanocortin 2 receptor accessory protein</fullName>
    </recommendedName>
</protein>
<reference evidence="10" key="2">
    <citation type="submission" date="2025-09" db="UniProtKB">
        <authorList>
            <consortium name="Ensembl"/>
        </authorList>
    </citation>
    <scope>IDENTIFICATION</scope>
</reference>
<reference evidence="10" key="1">
    <citation type="submission" date="2025-08" db="UniProtKB">
        <authorList>
            <consortium name="Ensembl"/>
        </authorList>
    </citation>
    <scope>IDENTIFICATION</scope>
</reference>
<dbReference type="Pfam" id="PF15183">
    <property type="entry name" value="MRAP"/>
    <property type="match status" value="1"/>
</dbReference>
<comment type="subcellular location">
    <subcellularLocation>
        <location evidence="1">Cell membrane</location>
        <topology evidence="1">Single-pass membrane protein</topology>
    </subcellularLocation>
    <subcellularLocation>
        <location evidence="2">Endoplasmic reticulum membrane</location>
        <topology evidence="2">Single-pass membrane protein</topology>
    </subcellularLocation>
</comment>
<dbReference type="Ensembl" id="ENSMALT00000025414.1">
    <property type="protein sequence ID" value="ENSMALP00000024944.1"/>
    <property type="gene ID" value="ENSMALG00000017364.1"/>
</dbReference>
<evidence type="ECO:0000256" key="4">
    <source>
        <dbReference type="ARBA" id="ARBA00022475"/>
    </source>
</evidence>
<keyword evidence="7 9" id="KW-1133">Transmembrane helix</keyword>
<dbReference type="GO" id="GO:0106070">
    <property type="term" value="P:regulation of adenylate cyclase-activating G protein-coupled receptor signaling pathway"/>
    <property type="evidence" value="ECO:0007669"/>
    <property type="project" value="TreeGrafter"/>
</dbReference>
<keyword evidence="5 9" id="KW-0812">Transmembrane</keyword>
<accession>A0A3Q3JXF1</accession>
<dbReference type="GO" id="GO:0031782">
    <property type="term" value="F:type 4 melanocortin receptor binding"/>
    <property type="evidence" value="ECO:0007669"/>
    <property type="project" value="TreeGrafter"/>
</dbReference>
<sequence length="70" mass="8282">MIAVRENSTTTVPYEWEYYYDYLDPVIVDESKLKYNKYSVVITFWIILAAFVGFLFLTLTQMSRSGNLPR</sequence>
<evidence type="ECO:0000256" key="8">
    <source>
        <dbReference type="ARBA" id="ARBA00023136"/>
    </source>
</evidence>
<dbReference type="Proteomes" id="UP000261600">
    <property type="component" value="Unplaced"/>
</dbReference>
<organism evidence="10 11">
    <name type="scientific">Monopterus albus</name>
    <name type="common">Swamp eel</name>
    <dbReference type="NCBI Taxonomy" id="43700"/>
    <lineage>
        <taxon>Eukaryota</taxon>
        <taxon>Metazoa</taxon>
        <taxon>Chordata</taxon>
        <taxon>Craniata</taxon>
        <taxon>Vertebrata</taxon>
        <taxon>Euteleostomi</taxon>
        <taxon>Actinopterygii</taxon>
        <taxon>Neopterygii</taxon>
        <taxon>Teleostei</taxon>
        <taxon>Neoteleostei</taxon>
        <taxon>Acanthomorphata</taxon>
        <taxon>Anabantaria</taxon>
        <taxon>Synbranchiformes</taxon>
        <taxon>Synbranchidae</taxon>
        <taxon>Monopterus</taxon>
    </lineage>
</organism>
<evidence type="ECO:0008006" key="12">
    <source>
        <dbReference type="Google" id="ProtNLM"/>
    </source>
</evidence>
<evidence type="ECO:0000313" key="10">
    <source>
        <dbReference type="Ensembl" id="ENSMALP00000024944.1"/>
    </source>
</evidence>
<dbReference type="GO" id="GO:0031783">
    <property type="term" value="F:type 5 melanocortin receptor binding"/>
    <property type="evidence" value="ECO:0007669"/>
    <property type="project" value="TreeGrafter"/>
</dbReference>
<evidence type="ECO:0000256" key="2">
    <source>
        <dbReference type="ARBA" id="ARBA00004389"/>
    </source>
</evidence>
<proteinExistence type="inferred from homology"/>
<evidence type="ECO:0000313" key="11">
    <source>
        <dbReference type="Proteomes" id="UP000261600"/>
    </source>
</evidence>
<name>A0A3Q3JXF1_MONAL</name>
<evidence type="ECO:0000256" key="6">
    <source>
        <dbReference type="ARBA" id="ARBA00022824"/>
    </source>
</evidence>
<comment type="similarity">
    <text evidence="3">Belongs to the MRAP family.</text>
</comment>
<dbReference type="GO" id="GO:0031780">
    <property type="term" value="F:corticotropin hormone receptor binding"/>
    <property type="evidence" value="ECO:0007669"/>
    <property type="project" value="TreeGrafter"/>
</dbReference>
<dbReference type="GO" id="GO:0005789">
    <property type="term" value="C:endoplasmic reticulum membrane"/>
    <property type="evidence" value="ECO:0007669"/>
    <property type="project" value="UniProtKB-SubCell"/>
</dbReference>